<evidence type="ECO:0000313" key="3">
    <source>
        <dbReference type="Proteomes" id="UP000663760"/>
    </source>
</evidence>
<reference evidence="2" key="1">
    <citation type="submission" date="2020-02" db="EMBL/GenBank/DDBJ databases">
        <authorList>
            <person name="Scholz U."/>
            <person name="Mascher M."/>
            <person name="Fiebig A."/>
        </authorList>
    </citation>
    <scope>NUCLEOTIDE SEQUENCE</scope>
</reference>
<accession>A0A7I8LK07</accession>
<evidence type="ECO:0000313" key="1">
    <source>
        <dbReference type="EMBL" id="CAA2634112.1"/>
    </source>
</evidence>
<dbReference type="Proteomes" id="UP000663760">
    <property type="component" value="Chromosome 17"/>
</dbReference>
<evidence type="ECO:0000313" key="2">
    <source>
        <dbReference type="EMBL" id="CAA7410377.1"/>
    </source>
</evidence>
<keyword evidence="3" id="KW-1185">Reference proteome</keyword>
<dbReference type="EMBL" id="LR746280">
    <property type="protein sequence ID" value="CAA7410377.1"/>
    <property type="molecule type" value="Genomic_DNA"/>
</dbReference>
<protein>
    <submittedName>
        <fullName evidence="2">Uncharacterized protein</fullName>
    </submittedName>
</protein>
<sequence length="45" mass="4947">MPSSLIQDDQPRPPALATATMNWGRVTGRQRSIFRGTFGMAVDVI</sequence>
<organism evidence="2 3">
    <name type="scientific">Spirodela intermedia</name>
    <name type="common">Intermediate duckweed</name>
    <dbReference type="NCBI Taxonomy" id="51605"/>
    <lineage>
        <taxon>Eukaryota</taxon>
        <taxon>Viridiplantae</taxon>
        <taxon>Streptophyta</taxon>
        <taxon>Embryophyta</taxon>
        <taxon>Tracheophyta</taxon>
        <taxon>Spermatophyta</taxon>
        <taxon>Magnoliopsida</taxon>
        <taxon>Liliopsida</taxon>
        <taxon>Araceae</taxon>
        <taxon>Lemnoideae</taxon>
        <taxon>Spirodela</taxon>
    </lineage>
</organism>
<name>A0A7I8LK07_SPIIN</name>
<gene>
    <name evidence="1" type="ORF">SI7747_17019571</name>
    <name evidence="2" type="ORF">SI8410_17021055</name>
</gene>
<dbReference type="AlphaFoldDB" id="A0A7I8LK07"/>
<proteinExistence type="predicted"/>
<dbReference type="EMBL" id="LR743604">
    <property type="protein sequence ID" value="CAA2634112.1"/>
    <property type="molecule type" value="Genomic_DNA"/>
</dbReference>